<dbReference type="GO" id="GO:0071731">
    <property type="term" value="P:response to nitric oxide"/>
    <property type="evidence" value="ECO:0007669"/>
    <property type="project" value="TreeGrafter"/>
</dbReference>
<dbReference type="Pfam" id="PF06974">
    <property type="entry name" value="WS_DGAT_C"/>
    <property type="match status" value="1"/>
</dbReference>
<comment type="catalytic activity">
    <reaction evidence="10">
        <text>an acyl-CoA + a 1,2-diacyl-sn-glycerol = a triacyl-sn-glycerol + CoA</text>
        <dbReference type="Rhea" id="RHEA:10868"/>
        <dbReference type="ChEBI" id="CHEBI:17815"/>
        <dbReference type="ChEBI" id="CHEBI:57287"/>
        <dbReference type="ChEBI" id="CHEBI:58342"/>
        <dbReference type="ChEBI" id="CHEBI:64615"/>
        <dbReference type="EC" id="2.3.1.20"/>
    </reaction>
</comment>
<reference evidence="13" key="1">
    <citation type="journal article" date="2014" name="Int. J. Syst. Evol. Microbiol.">
        <title>Complete genome sequence of Corynebacterium casei LMG S-19264T (=DSM 44701T), isolated from a smear-ripened cheese.</title>
        <authorList>
            <consortium name="US DOE Joint Genome Institute (JGI-PGF)"/>
            <person name="Walter F."/>
            <person name="Albersmeier A."/>
            <person name="Kalinowski J."/>
            <person name="Ruckert C."/>
        </authorList>
    </citation>
    <scope>NUCLEOTIDE SEQUENCE</scope>
    <source>
        <strain evidence="13">JCM 19831</strain>
    </source>
</reference>
<dbReference type="GO" id="GO:0001666">
    <property type="term" value="P:response to hypoxia"/>
    <property type="evidence" value="ECO:0007669"/>
    <property type="project" value="TreeGrafter"/>
</dbReference>
<evidence type="ECO:0000256" key="8">
    <source>
        <dbReference type="ARBA" id="ARBA00023098"/>
    </source>
</evidence>
<reference evidence="13" key="2">
    <citation type="submission" date="2020-09" db="EMBL/GenBank/DDBJ databases">
        <authorList>
            <person name="Sun Q."/>
            <person name="Ohkuma M."/>
        </authorList>
    </citation>
    <scope>NUCLEOTIDE SEQUENCE</scope>
    <source>
        <strain evidence="13">JCM 19831</strain>
    </source>
</reference>
<dbReference type="GO" id="GO:0006071">
    <property type="term" value="P:glycerol metabolic process"/>
    <property type="evidence" value="ECO:0007669"/>
    <property type="project" value="UniProtKB-KW"/>
</dbReference>
<feature type="domain" description="O-acyltransferase WSD1 C-terminal" evidence="12">
    <location>
        <begin position="292"/>
        <end position="423"/>
    </location>
</feature>
<dbReference type="InterPro" id="IPR004255">
    <property type="entry name" value="O-acyltransferase_WSD1_N"/>
</dbReference>
<dbReference type="GO" id="GO:0019432">
    <property type="term" value="P:triglyceride biosynthetic process"/>
    <property type="evidence" value="ECO:0007669"/>
    <property type="project" value="TreeGrafter"/>
</dbReference>
<keyword evidence="5" id="KW-0444">Lipid biosynthesis</keyword>
<dbReference type="RefSeq" id="WP_190252678.1">
    <property type="nucleotide sequence ID" value="NZ_BMPI01000027.1"/>
</dbReference>
<comment type="similarity">
    <text evidence="3">Belongs to the long-chain O-acyltransferase family.</text>
</comment>
<dbReference type="EMBL" id="BMPI01000027">
    <property type="protein sequence ID" value="GGM45147.1"/>
    <property type="molecule type" value="Genomic_DNA"/>
</dbReference>
<dbReference type="GO" id="GO:0051701">
    <property type="term" value="P:biological process involved in interaction with host"/>
    <property type="evidence" value="ECO:0007669"/>
    <property type="project" value="TreeGrafter"/>
</dbReference>
<dbReference type="SUPFAM" id="SSF52777">
    <property type="entry name" value="CoA-dependent acyltransferases"/>
    <property type="match status" value="1"/>
</dbReference>
<dbReference type="GO" id="GO:0005886">
    <property type="term" value="C:plasma membrane"/>
    <property type="evidence" value="ECO:0007669"/>
    <property type="project" value="TreeGrafter"/>
</dbReference>
<evidence type="ECO:0000259" key="11">
    <source>
        <dbReference type="Pfam" id="PF03007"/>
    </source>
</evidence>
<comment type="pathway">
    <text evidence="2">Lipid metabolism.</text>
</comment>
<keyword evidence="8" id="KW-0443">Lipid metabolism</keyword>
<dbReference type="Proteomes" id="UP000642070">
    <property type="component" value="Unassembled WGS sequence"/>
</dbReference>
<evidence type="ECO:0000256" key="4">
    <source>
        <dbReference type="ARBA" id="ARBA00013244"/>
    </source>
</evidence>
<proteinExistence type="inferred from homology"/>
<evidence type="ECO:0000256" key="5">
    <source>
        <dbReference type="ARBA" id="ARBA00022516"/>
    </source>
</evidence>
<keyword evidence="7" id="KW-0319">Glycerol metabolism</keyword>
<evidence type="ECO:0000313" key="14">
    <source>
        <dbReference type="Proteomes" id="UP000642070"/>
    </source>
</evidence>
<evidence type="ECO:0000256" key="6">
    <source>
        <dbReference type="ARBA" id="ARBA00022679"/>
    </source>
</evidence>
<gene>
    <name evidence="13" type="ORF">GCM10007977_053350</name>
</gene>
<dbReference type="Pfam" id="PF03007">
    <property type="entry name" value="WS_DGAT_cat"/>
    <property type="match status" value="1"/>
</dbReference>
<organism evidence="13 14">
    <name type="scientific">Dactylosporangium sucinum</name>
    <dbReference type="NCBI Taxonomy" id="1424081"/>
    <lineage>
        <taxon>Bacteria</taxon>
        <taxon>Bacillati</taxon>
        <taxon>Actinomycetota</taxon>
        <taxon>Actinomycetes</taxon>
        <taxon>Micromonosporales</taxon>
        <taxon>Micromonosporaceae</taxon>
        <taxon>Dactylosporangium</taxon>
    </lineage>
</organism>
<dbReference type="GO" id="GO:0004144">
    <property type="term" value="F:diacylglycerol O-acyltransferase activity"/>
    <property type="evidence" value="ECO:0007669"/>
    <property type="project" value="UniProtKB-EC"/>
</dbReference>
<evidence type="ECO:0000256" key="9">
    <source>
        <dbReference type="ARBA" id="ARBA00023315"/>
    </source>
</evidence>
<name>A0A917TZH2_9ACTN</name>
<evidence type="ECO:0000256" key="10">
    <source>
        <dbReference type="ARBA" id="ARBA00048109"/>
    </source>
</evidence>
<dbReference type="InterPro" id="IPR023213">
    <property type="entry name" value="CAT-like_dom_sf"/>
</dbReference>
<sequence>MVIERLSAFDLTNLAVETPDAPMHVGVVAVVDGRPLLDAGGRLRLDEVHARLRDGLGAAPRLRQVVHRPGPLAGRPVWADDPAFRVERHVATAALDPPGGEAELLRLAERLMAAPLDRARPLWYLWIVTGLPERRLAVVVKLHHAVGDGVAAVRLLGALLDPPPRSAAVAWVPAAPPRWGALVVDRLHRTPQRRRRLWRGAARTMREAWAAPRTSLNGPVGAGRRLGVVRLDLAGAKAVARAAGGTVTDVLLAVVGGGLRDLLLARGEPVDGVQLRVAVTVSLRGPDDPAHGNRNGSVVVRLPLHRDPGARLRAVAAATARAKRGQTPVAQQWCMVAAARAGLARRLGRGQRMVNLVVSNVPGPAAPVRMLGAPVLDLVPVGALAGNLAVSVLALSYAGRLVLAAVADQERFPDLPVALAGMERDWARLAR</sequence>
<dbReference type="InterPro" id="IPR009721">
    <property type="entry name" value="O-acyltransferase_WSD1_C"/>
</dbReference>
<keyword evidence="6" id="KW-0808">Transferase</keyword>
<dbReference type="EC" id="2.3.1.20" evidence="4"/>
<keyword evidence="14" id="KW-1185">Reference proteome</keyword>
<evidence type="ECO:0000256" key="3">
    <source>
        <dbReference type="ARBA" id="ARBA00009587"/>
    </source>
</evidence>
<protein>
    <recommendedName>
        <fullName evidence="4">diacylglycerol O-acyltransferase</fullName>
        <ecNumber evidence="4">2.3.1.20</ecNumber>
    </recommendedName>
</protein>
<dbReference type="PANTHER" id="PTHR31650">
    <property type="entry name" value="O-ACYLTRANSFERASE (WSD1-LIKE) FAMILY PROTEIN"/>
    <property type="match status" value="1"/>
</dbReference>
<feature type="domain" description="O-acyltransferase WSD1-like N-terminal" evidence="11">
    <location>
        <begin position="6"/>
        <end position="250"/>
    </location>
</feature>
<evidence type="ECO:0000256" key="1">
    <source>
        <dbReference type="ARBA" id="ARBA00004771"/>
    </source>
</evidence>
<evidence type="ECO:0000256" key="7">
    <source>
        <dbReference type="ARBA" id="ARBA00022798"/>
    </source>
</evidence>
<evidence type="ECO:0000259" key="12">
    <source>
        <dbReference type="Pfam" id="PF06974"/>
    </source>
</evidence>
<comment type="pathway">
    <text evidence="1">Glycerolipid metabolism; triacylglycerol biosynthesis.</text>
</comment>
<accession>A0A917TZH2</accession>
<dbReference type="PANTHER" id="PTHR31650:SF1">
    <property type="entry name" value="WAX ESTER SYNTHASE_DIACYLGLYCEROL ACYLTRANSFERASE 4-RELATED"/>
    <property type="match status" value="1"/>
</dbReference>
<comment type="caution">
    <text evidence="13">The sequence shown here is derived from an EMBL/GenBank/DDBJ whole genome shotgun (WGS) entry which is preliminary data.</text>
</comment>
<evidence type="ECO:0000256" key="2">
    <source>
        <dbReference type="ARBA" id="ARBA00005189"/>
    </source>
</evidence>
<dbReference type="InterPro" id="IPR045034">
    <property type="entry name" value="O-acyltransferase_WSD1-like"/>
</dbReference>
<dbReference type="Gene3D" id="3.30.559.10">
    <property type="entry name" value="Chloramphenicol acetyltransferase-like domain"/>
    <property type="match status" value="1"/>
</dbReference>
<evidence type="ECO:0000313" key="13">
    <source>
        <dbReference type="EMBL" id="GGM45147.1"/>
    </source>
</evidence>
<dbReference type="AlphaFoldDB" id="A0A917TZH2"/>
<keyword evidence="9" id="KW-0012">Acyltransferase</keyword>